<evidence type="ECO:0000256" key="1">
    <source>
        <dbReference type="SAM" id="MobiDB-lite"/>
    </source>
</evidence>
<sequence>MDPLSITAALLAVIQITNTTANITLRIIRSPETLKDDRYKELYWRLFAERESMEALVTRIEASGQPLSPDNVKHFKSLLLQLHELHVKMDRKLQLLLPKSNQSTVRTLMYRIRFDSGWFEELKQTMNTIESMTRALKILGETLPSYTPPPEGQSASAPRNAQPGEAVAMSQPQDQSGSLSDTMEAAETSSSSRPRGPSTTLASLCRLCEEAMLELCTNPLVQKRGLKLLLARLELWSFGVLHTKDRPLDLLLETDPERYKVMRQFVTKNLVHLGVALATIFRVLDNAEESNKQRLPSRSRTKLLAALGSEQFVEYSAARWEVLSESYESEDEEDHAETARSKGAVDDNTTEADTPAAQLLRKVERMLESTLEDVQIILDSLFSVNPALRSMRQSYRLDLEFVPEEQALSTASTLVVTEPPASRPLPEKKKETIKFQLVSKDKEAQRFMMEESSRLAGILERALRNDEAEAAKSEDPQATRSVPVLSPEMKKYRVKMDKLKDIKTPMPPEKVAVAMELNRTLRSTVDAVMFPEDEQLVASAKWETKSKEEADKVLERALERIGGGVETLSH</sequence>
<feature type="compositionally biased region" description="Low complexity" evidence="1">
    <location>
        <begin position="188"/>
        <end position="199"/>
    </location>
</feature>
<gene>
    <name evidence="2" type="ORF">VTK73DRAFT_6007</name>
</gene>
<evidence type="ECO:0000313" key="3">
    <source>
        <dbReference type="Proteomes" id="UP001586593"/>
    </source>
</evidence>
<evidence type="ECO:0000313" key="2">
    <source>
        <dbReference type="EMBL" id="KAL1864276.1"/>
    </source>
</evidence>
<feature type="compositionally biased region" description="Polar residues" evidence="1">
    <location>
        <begin position="170"/>
        <end position="181"/>
    </location>
</feature>
<dbReference type="EMBL" id="JAZHXJ010000338">
    <property type="protein sequence ID" value="KAL1864276.1"/>
    <property type="molecule type" value="Genomic_DNA"/>
</dbReference>
<dbReference type="Proteomes" id="UP001586593">
    <property type="component" value="Unassembled WGS sequence"/>
</dbReference>
<feature type="region of interest" description="Disordered" evidence="1">
    <location>
        <begin position="326"/>
        <end position="354"/>
    </location>
</feature>
<organism evidence="2 3">
    <name type="scientific">Phialemonium thermophilum</name>
    <dbReference type="NCBI Taxonomy" id="223376"/>
    <lineage>
        <taxon>Eukaryota</taxon>
        <taxon>Fungi</taxon>
        <taxon>Dikarya</taxon>
        <taxon>Ascomycota</taxon>
        <taxon>Pezizomycotina</taxon>
        <taxon>Sordariomycetes</taxon>
        <taxon>Sordariomycetidae</taxon>
        <taxon>Cephalothecales</taxon>
        <taxon>Cephalothecaceae</taxon>
        <taxon>Phialemonium</taxon>
    </lineage>
</organism>
<keyword evidence="3" id="KW-1185">Reference proteome</keyword>
<reference evidence="2 3" key="1">
    <citation type="journal article" date="2024" name="Commun. Biol.">
        <title>Comparative genomic analysis of thermophilic fungi reveals convergent evolutionary adaptations and gene losses.</title>
        <authorList>
            <person name="Steindorff A.S."/>
            <person name="Aguilar-Pontes M.V."/>
            <person name="Robinson A.J."/>
            <person name="Andreopoulos B."/>
            <person name="LaButti K."/>
            <person name="Kuo A."/>
            <person name="Mondo S."/>
            <person name="Riley R."/>
            <person name="Otillar R."/>
            <person name="Haridas S."/>
            <person name="Lipzen A."/>
            <person name="Grimwood J."/>
            <person name="Schmutz J."/>
            <person name="Clum A."/>
            <person name="Reid I.D."/>
            <person name="Moisan M.C."/>
            <person name="Butler G."/>
            <person name="Nguyen T.T.M."/>
            <person name="Dewar K."/>
            <person name="Conant G."/>
            <person name="Drula E."/>
            <person name="Henrissat B."/>
            <person name="Hansel C."/>
            <person name="Singer S."/>
            <person name="Hutchinson M.I."/>
            <person name="de Vries R.P."/>
            <person name="Natvig D.O."/>
            <person name="Powell A.J."/>
            <person name="Tsang A."/>
            <person name="Grigoriev I.V."/>
        </authorList>
    </citation>
    <scope>NUCLEOTIDE SEQUENCE [LARGE SCALE GENOMIC DNA]</scope>
    <source>
        <strain evidence="2 3">ATCC 24622</strain>
    </source>
</reference>
<name>A0ABR3WKU7_9PEZI</name>
<feature type="compositionally biased region" description="Basic and acidic residues" evidence="1">
    <location>
        <begin position="336"/>
        <end position="345"/>
    </location>
</feature>
<accession>A0ABR3WKU7</accession>
<protein>
    <submittedName>
        <fullName evidence="2">Uncharacterized protein</fullName>
    </submittedName>
</protein>
<feature type="region of interest" description="Disordered" evidence="1">
    <location>
        <begin position="142"/>
        <end position="199"/>
    </location>
</feature>
<proteinExistence type="predicted"/>
<comment type="caution">
    <text evidence="2">The sequence shown here is derived from an EMBL/GenBank/DDBJ whole genome shotgun (WGS) entry which is preliminary data.</text>
</comment>